<dbReference type="InterPro" id="IPR002110">
    <property type="entry name" value="Ankyrin_rpt"/>
</dbReference>
<dbReference type="GeneID" id="7447094"/>
<dbReference type="PANTHER" id="PTHR24198">
    <property type="entry name" value="ANKYRIN REPEAT AND PROTEIN KINASE DOMAIN-CONTAINING PROTEIN"/>
    <property type="match status" value="1"/>
</dbReference>
<name>B5YNA5_THAPS</name>
<reference evidence="4 5" key="2">
    <citation type="journal article" date="2008" name="Nature">
        <title>The Phaeodactylum genome reveals the evolutionary history of diatom genomes.</title>
        <authorList>
            <person name="Bowler C."/>
            <person name="Allen A.E."/>
            <person name="Badger J.H."/>
            <person name="Grimwood J."/>
            <person name="Jabbari K."/>
            <person name="Kuo A."/>
            <person name="Maheswari U."/>
            <person name="Martens C."/>
            <person name="Maumus F."/>
            <person name="Otillar R.P."/>
            <person name="Rayko E."/>
            <person name="Salamov A."/>
            <person name="Vandepoele K."/>
            <person name="Beszteri B."/>
            <person name="Gruber A."/>
            <person name="Heijde M."/>
            <person name="Katinka M."/>
            <person name="Mock T."/>
            <person name="Valentin K."/>
            <person name="Verret F."/>
            <person name="Berges J.A."/>
            <person name="Brownlee C."/>
            <person name="Cadoret J.P."/>
            <person name="Chiovitti A."/>
            <person name="Choi C.J."/>
            <person name="Coesel S."/>
            <person name="De Martino A."/>
            <person name="Detter J.C."/>
            <person name="Durkin C."/>
            <person name="Falciatore A."/>
            <person name="Fournet J."/>
            <person name="Haruta M."/>
            <person name="Huysman M.J."/>
            <person name="Jenkins B.D."/>
            <person name="Jiroutova K."/>
            <person name="Jorgensen R.E."/>
            <person name="Joubert Y."/>
            <person name="Kaplan A."/>
            <person name="Kroger N."/>
            <person name="Kroth P.G."/>
            <person name="La Roche J."/>
            <person name="Lindquist E."/>
            <person name="Lommer M."/>
            <person name="Martin-Jezequel V."/>
            <person name="Lopez P.J."/>
            <person name="Lucas S."/>
            <person name="Mangogna M."/>
            <person name="McGinnis K."/>
            <person name="Medlin L.K."/>
            <person name="Montsant A."/>
            <person name="Oudot-Le Secq M.P."/>
            <person name="Napoli C."/>
            <person name="Obornik M."/>
            <person name="Parker M.S."/>
            <person name="Petit J.L."/>
            <person name="Porcel B.M."/>
            <person name="Poulsen N."/>
            <person name="Robison M."/>
            <person name="Rychlewski L."/>
            <person name="Rynearson T.A."/>
            <person name="Schmutz J."/>
            <person name="Shapiro H."/>
            <person name="Siaut M."/>
            <person name="Stanley M."/>
            <person name="Sussman M.R."/>
            <person name="Taylor A.R."/>
            <person name="Vardi A."/>
            <person name="von Dassow P."/>
            <person name="Vyverman W."/>
            <person name="Willis A."/>
            <person name="Wyrwicz L.S."/>
            <person name="Rokhsar D.S."/>
            <person name="Weissenbach J."/>
            <person name="Armbrust E.V."/>
            <person name="Green B.R."/>
            <person name="Van de Peer Y."/>
            <person name="Grigoriev I.V."/>
        </authorList>
    </citation>
    <scope>NUCLEOTIDE SEQUENCE [LARGE SCALE GENOMIC DNA]</scope>
    <source>
        <strain evidence="4 5">CCMP1335</strain>
    </source>
</reference>
<dbReference type="PRINTS" id="PR01415">
    <property type="entry name" value="ANKYRIN"/>
</dbReference>
<dbReference type="PROSITE" id="PS50088">
    <property type="entry name" value="ANK_REPEAT"/>
    <property type="match status" value="2"/>
</dbReference>
<protein>
    <recommendedName>
        <fullName evidence="6">Ankyrin repeat protein</fullName>
    </recommendedName>
</protein>
<dbReference type="SUPFAM" id="SSF48403">
    <property type="entry name" value="Ankyrin repeat"/>
    <property type="match status" value="1"/>
</dbReference>
<evidence type="ECO:0000256" key="3">
    <source>
        <dbReference type="PROSITE-ProRule" id="PRU00023"/>
    </source>
</evidence>
<keyword evidence="1" id="KW-0677">Repeat</keyword>
<dbReference type="OMA" id="MIAACIC"/>
<organism evidence="4 5">
    <name type="scientific">Thalassiosira pseudonana</name>
    <name type="common">Marine diatom</name>
    <name type="synonym">Cyclotella nana</name>
    <dbReference type="NCBI Taxonomy" id="35128"/>
    <lineage>
        <taxon>Eukaryota</taxon>
        <taxon>Sar</taxon>
        <taxon>Stramenopiles</taxon>
        <taxon>Ochrophyta</taxon>
        <taxon>Bacillariophyta</taxon>
        <taxon>Coscinodiscophyceae</taxon>
        <taxon>Thalassiosirophycidae</taxon>
        <taxon>Thalassiosirales</taxon>
        <taxon>Thalassiosiraceae</taxon>
        <taxon>Thalassiosira</taxon>
    </lineage>
</organism>
<dbReference type="STRING" id="35128.B5YNA5"/>
<gene>
    <name evidence="4" type="ORF">THAPS_7079</name>
</gene>
<keyword evidence="2 3" id="KW-0040">ANK repeat</keyword>
<dbReference type="SMART" id="SM00248">
    <property type="entry name" value="ANK"/>
    <property type="match status" value="4"/>
</dbReference>
<feature type="repeat" description="ANK" evidence="3">
    <location>
        <begin position="321"/>
        <end position="350"/>
    </location>
</feature>
<dbReference type="AlphaFoldDB" id="B5YNA5"/>
<evidence type="ECO:0000313" key="5">
    <source>
        <dbReference type="Proteomes" id="UP000001449"/>
    </source>
</evidence>
<evidence type="ECO:0000313" key="4">
    <source>
        <dbReference type="EMBL" id="ACI64598.1"/>
    </source>
</evidence>
<dbReference type="InParanoid" id="B5YNA5"/>
<feature type="repeat" description="ANK" evidence="3">
    <location>
        <begin position="40"/>
        <end position="72"/>
    </location>
</feature>
<dbReference type="PANTHER" id="PTHR24198:SF165">
    <property type="entry name" value="ANKYRIN REPEAT-CONTAINING PROTEIN-RELATED"/>
    <property type="match status" value="1"/>
</dbReference>
<dbReference type="Proteomes" id="UP000001449">
    <property type="component" value="Chromosome 7"/>
</dbReference>
<dbReference type="RefSeq" id="XP_002295881.1">
    <property type="nucleotide sequence ID" value="XM_002295845.1"/>
</dbReference>
<dbReference type="eggNOG" id="KOG4177">
    <property type="taxonomic scope" value="Eukaryota"/>
</dbReference>
<dbReference type="HOGENOM" id="CLU_751149_0_0_1"/>
<dbReference type="EMBL" id="CP001160">
    <property type="protein sequence ID" value="ACI64598.1"/>
    <property type="molecule type" value="Genomic_DNA"/>
</dbReference>
<keyword evidence="5" id="KW-1185">Reference proteome</keyword>
<evidence type="ECO:0000256" key="1">
    <source>
        <dbReference type="ARBA" id="ARBA00022737"/>
    </source>
</evidence>
<dbReference type="InterPro" id="IPR036770">
    <property type="entry name" value="Ankyrin_rpt-contain_sf"/>
</dbReference>
<proteinExistence type="predicted"/>
<dbReference type="Pfam" id="PF12796">
    <property type="entry name" value="Ank_2"/>
    <property type="match status" value="2"/>
</dbReference>
<dbReference type="KEGG" id="tps:THAPS_7079"/>
<dbReference type="PaxDb" id="35128-Thaps7079"/>
<dbReference type="PROSITE" id="PS50297">
    <property type="entry name" value="ANK_REP_REGION"/>
    <property type="match status" value="2"/>
</dbReference>
<evidence type="ECO:0000256" key="2">
    <source>
        <dbReference type="ARBA" id="ARBA00023043"/>
    </source>
</evidence>
<sequence>MMDNPPEWDAILSASQKNNAAEVRRLVDEESVPATHSNVVGQTALHIACLWGSYESAQILVTSGANINAQNKMAGTTPLQCAIRGLAHSFKETHAKRLQCVTLLLEAGADAKLSDFRGSDAFECIADAILEAEQRGVGSIEAEMKEMTDALAGAGINKSLLLQCVENGDVEGLKACLESDGNVSQKEMNKVLLTAVDKLKAFVDEGSNDEEAFAFATDMIRCLLEGGADANARSTSSDPFASLEWEPLAMIAACICSAFPYNAKFAMPFVSKASRYLLAHGAKVDDNTEMLLPTAAHRGKLDALQFLVEVVGVDPNTKGRQGMTALHFAARAGKIDVVKWLLDYCDNIDIDIVDGVGKKAIDYATANGKQEIVGLLSKVGN</sequence>
<reference evidence="4 5" key="1">
    <citation type="journal article" date="2004" name="Science">
        <title>The genome of the diatom Thalassiosira pseudonana: ecology, evolution, and metabolism.</title>
        <authorList>
            <person name="Armbrust E.V."/>
            <person name="Berges J.A."/>
            <person name="Bowler C."/>
            <person name="Green B.R."/>
            <person name="Martinez D."/>
            <person name="Putnam N.H."/>
            <person name="Zhou S."/>
            <person name="Allen A.E."/>
            <person name="Apt K.E."/>
            <person name="Bechner M."/>
            <person name="Brzezinski M.A."/>
            <person name="Chaal B.K."/>
            <person name="Chiovitti A."/>
            <person name="Davis A.K."/>
            <person name="Demarest M.S."/>
            <person name="Detter J.C."/>
            <person name="Glavina T."/>
            <person name="Goodstein D."/>
            <person name="Hadi M.Z."/>
            <person name="Hellsten U."/>
            <person name="Hildebrand M."/>
            <person name="Jenkins B.D."/>
            <person name="Jurka J."/>
            <person name="Kapitonov V.V."/>
            <person name="Kroger N."/>
            <person name="Lau W.W."/>
            <person name="Lane T.W."/>
            <person name="Larimer F.W."/>
            <person name="Lippmeier J.C."/>
            <person name="Lucas S."/>
            <person name="Medina M."/>
            <person name="Montsant A."/>
            <person name="Obornik M."/>
            <person name="Parker M.S."/>
            <person name="Palenik B."/>
            <person name="Pazour G.J."/>
            <person name="Richardson P.M."/>
            <person name="Rynearson T.A."/>
            <person name="Saito M.A."/>
            <person name="Schwartz D.C."/>
            <person name="Thamatrakoln K."/>
            <person name="Valentin K."/>
            <person name="Vardi A."/>
            <person name="Wilkerson F.P."/>
            <person name="Rokhsar D.S."/>
        </authorList>
    </citation>
    <scope>NUCLEOTIDE SEQUENCE [LARGE SCALE GENOMIC DNA]</scope>
    <source>
        <strain evidence="4 5">CCMP1335</strain>
    </source>
</reference>
<dbReference type="Gene3D" id="1.25.40.20">
    <property type="entry name" value="Ankyrin repeat-containing domain"/>
    <property type="match status" value="3"/>
</dbReference>
<accession>B5YNA5</accession>
<evidence type="ECO:0008006" key="6">
    <source>
        <dbReference type="Google" id="ProtNLM"/>
    </source>
</evidence>